<accession>A0A7X5HV37</accession>
<evidence type="ECO:0000313" key="8">
    <source>
        <dbReference type="Proteomes" id="UP000461585"/>
    </source>
</evidence>
<keyword evidence="2 4" id="KW-0067">ATP-binding</keyword>
<dbReference type="Proteomes" id="UP000461585">
    <property type="component" value="Unassembled WGS sequence"/>
</dbReference>
<organism evidence="7 8">
    <name type="scientific">Anaerotalea alkaliphila</name>
    <dbReference type="NCBI Taxonomy" id="2662126"/>
    <lineage>
        <taxon>Bacteria</taxon>
        <taxon>Bacillati</taxon>
        <taxon>Bacillota</taxon>
        <taxon>Clostridia</taxon>
        <taxon>Eubacteriales</taxon>
        <taxon>Anaerotalea</taxon>
    </lineage>
</organism>
<dbReference type="SUPFAM" id="SSF52540">
    <property type="entry name" value="P-loop containing nucleoside triphosphate hydrolases"/>
    <property type="match status" value="1"/>
</dbReference>
<dbReference type="Gene3D" id="3.40.50.300">
    <property type="entry name" value="P-loop containing nucleotide triphosphate hydrolases"/>
    <property type="match status" value="1"/>
</dbReference>
<evidence type="ECO:0000259" key="6">
    <source>
        <dbReference type="Pfam" id="PF22740"/>
    </source>
</evidence>
<dbReference type="GO" id="GO:0005524">
    <property type="term" value="F:ATP binding"/>
    <property type="evidence" value="ECO:0007669"/>
    <property type="project" value="UniProtKB-UniRule"/>
</dbReference>
<feature type="domain" description="RapZ C-terminal" evidence="6">
    <location>
        <begin position="164"/>
        <end position="283"/>
    </location>
</feature>
<dbReference type="RefSeq" id="WP_162369915.1">
    <property type="nucleotide sequence ID" value="NZ_JAAEEH010000011.1"/>
</dbReference>
<dbReference type="GO" id="GO:0005525">
    <property type="term" value="F:GTP binding"/>
    <property type="evidence" value="ECO:0007669"/>
    <property type="project" value="UniProtKB-UniRule"/>
</dbReference>
<evidence type="ECO:0000313" key="7">
    <source>
        <dbReference type="EMBL" id="NDL67190.1"/>
    </source>
</evidence>
<feature type="binding site" evidence="4">
    <location>
        <begin position="8"/>
        <end position="15"/>
    </location>
    <ligand>
        <name>ATP</name>
        <dbReference type="ChEBI" id="CHEBI:30616"/>
    </ligand>
</feature>
<dbReference type="EMBL" id="JAAEEH010000011">
    <property type="protein sequence ID" value="NDL67190.1"/>
    <property type="molecule type" value="Genomic_DNA"/>
</dbReference>
<keyword evidence="1 4" id="KW-0547">Nucleotide-binding</keyword>
<evidence type="ECO:0000259" key="5">
    <source>
        <dbReference type="Pfam" id="PF03668"/>
    </source>
</evidence>
<proteinExistence type="inferred from homology"/>
<name>A0A7X5HV37_9FIRM</name>
<dbReference type="InterPro" id="IPR053930">
    <property type="entry name" value="RapZ-like_N"/>
</dbReference>
<dbReference type="InterPro" id="IPR053931">
    <property type="entry name" value="RapZ_C"/>
</dbReference>
<dbReference type="PIRSF" id="PIRSF005052">
    <property type="entry name" value="P-loopkin"/>
    <property type="match status" value="1"/>
</dbReference>
<evidence type="ECO:0000256" key="1">
    <source>
        <dbReference type="ARBA" id="ARBA00022741"/>
    </source>
</evidence>
<sequence>MQFTVITGMSGAGKSTVLKFLEDMGYFCVDNLPPVLIGKFAEICFSPESGINKVALGIDIRGGDVFEELFKEMDLLKGMGYRINLVFIDAQDKILVKRFKETRRKHPLVDHGRVSEGIRLERSILEAAKKRADHIIDTTNLLTRELKEEVRKVFDADGQYDSLIVTVVSFGFKYGIPADADLVFDVRFLPNPYYVGELRELTGNDREVSDFVMQWEQARDFMVKLLDMVEFLLPNYIKEGKNNIVIAIGCTGGKHRSVTLANALHQALAQKEYSVHIQHRDLEKDAHGK</sequence>
<keyword evidence="8" id="KW-1185">Reference proteome</keyword>
<evidence type="ECO:0000256" key="2">
    <source>
        <dbReference type="ARBA" id="ARBA00022840"/>
    </source>
</evidence>
<keyword evidence="3 4" id="KW-0342">GTP-binding</keyword>
<gene>
    <name evidence="7" type="primary">rapZ</name>
    <name evidence="7" type="ORF">GXN74_05470</name>
</gene>
<protein>
    <submittedName>
        <fullName evidence="7">RNase adapter RapZ</fullName>
    </submittedName>
</protein>
<dbReference type="PANTHER" id="PTHR30448:SF0">
    <property type="entry name" value="RNASE ADAPTER PROTEIN RAPZ"/>
    <property type="match status" value="1"/>
</dbReference>
<feature type="binding site" evidence="4">
    <location>
        <begin position="59"/>
        <end position="62"/>
    </location>
    <ligand>
        <name>GTP</name>
        <dbReference type="ChEBI" id="CHEBI:37565"/>
    </ligand>
</feature>
<dbReference type="AlphaFoldDB" id="A0A7X5HV37"/>
<feature type="domain" description="RapZ-like N-terminal" evidence="5">
    <location>
        <begin position="1"/>
        <end position="157"/>
    </location>
</feature>
<dbReference type="NCBIfam" id="NF003828">
    <property type="entry name" value="PRK05416.1"/>
    <property type="match status" value="1"/>
</dbReference>
<dbReference type="Pfam" id="PF22740">
    <property type="entry name" value="PapZ_C"/>
    <property type="match status" value="1"/>
</dbReference>
<evidence type="ECO:0000256" key="3">
    <source>
        <dbReference type="ARBA" id="ARBA00023134"/>
    </source>
</evidence>
<dbReference type="InterPro" id="IPR027417">
    <property type="entry name" value="P-loop_NTPase"/>
</dbReference>
<evidence type="ECO:0000256" key="4">
    <source>
        <dbReference type="HAMAP-Rule" id="MF_00636"/>
    </source>
</evidence>
<reference evidence="7 8" key="1">
    <citation type="submission" date="2020-01" db="EMBL/GenBank/DDBJ databases">
        <title>Anaeroalcalibacter tamaniensis gen. nov., sp. nov., moderately halophilic strictly anaerobic fermenter bacterium from mud volcano of Taman peninsula.</title>
        <authorList>
            <person name="Frolova A."/>
            <person name="Merkel A.Y."/>
            <person name="Slobodkin A.I."/>
        </authorList>
    </citation>
    <scope>NUCLEOTIDE SEQUENCE [LARGE SCALE GENOMIC DNA]</scope>
    <source>
        <strain evidence="7 8">F-3ap</strain>
    </source>
</reference>
<comment type="caution">
    <text evidence="7">The sequence shown here is derived from an EMBL/GenBank/DDBJ whole genome shotgun (WGS) entry which is preliminary data.</text>
</comment>
<dbReference type="PANTHER" id="PTHR30448">
    <property type="entry name" value="RNASE ADAPTER PROTEIN RAPZ"/>
    <property type="match status" value="1"/>
</dbReference>
<dbReference type="Pfam" id="PF03668">
    <property type="entry name" value="RapZ-like_N"/>
    <property type="match status" value="1"/>
</dbReference>
<dbReference type="HAMAP" id="MF_00636">
    <property type="entry name" value="RapZ_like"/>
    <property type="match status" value="1"/>
</dbReference>
<dbReference type="InterPro" id="IPR005337">
    <property type="entry name" value="RapZ-like"/>
</dbReference>